<name>X6M5B4_RETFI</name>
<feature type="binding site" evidence="6">
    <location>
        <position position="285"/>
    </location>
    <ligand>
        <name>Mg(2+)</name>
        <dbReference type="ChEBI" id="CHEBI:18420"/>
    </ligand>
</feature>
<keyword evidence="7" id="KW-0472">Membrane</keyword>
<keyword evidence="9" id="KW-1185">Reference proteome</keyword>
<gene>
    <name evidence="8" type="ORF">RFI_28290</name>
</gene>
<dbReference type="InterPro" id="IPR001019">
    <property type="entry name" value="Gprotein_alpha_su"/>
</dbReference>
<evidence type="ECO:0000256" key="1">
    <source>
        <dbReference type="ARBA" id="ARBA00022723"/>
    </source>
</evidence>
<evidence type="ECO:0000256" key="7">
    <source>
        <dbReference type="SAM" id="Phobius"/>
    </source>
</evidence>
<dbReference type="GO" id="GO:0046872">
    <property type="term" value="F:metal ion binding"/>
    <property type="evidence" value="ECO:0007669"/>
    <property type="project" value="UniProtKB-KW"/>
</dbReference>
<dbReference type="SMART" id="SM00275">
    <property type="entry name" value="G_alpha"/>
    <property type="match status" value="1"/>
</dbReference>
<dbReference type="Pfam" id="PF00503">
    <property type="entry name" value="G-alpha"/>
    <property type="match status" value="1"/>
</dbReference>
<feature type="binding site" evidence="5">
    <location>
        <begin position="279"/>
        <end position="285"/>
    </location>
    <ligand>
        <name>GTP</name>
        <dbReference type="ChEBI" id="CHEBI:37565"/>
    </ligand>
</feature>
<proteinExistence type="predicted"/>
<dbReference type="CDD" id="cd00066">
    <property type="entry name" value="G-alpha"/>
    <property type="match status" value="1"/>
</dbReference>
<sequence>MLHLFQMREITFFFLVIFFFFYENMLFVSYAFFGVVQLCLIAGKLLKFFVLWVTKAPFYQNKYLSVTQTEKKLVKKGIANNIVPRGMGSCTCIGDPQDEMVGEELAEAKRKDNMILKVLLLGAGGSGKSTFFKQLNNTYGEGYSELQRSVYKIQIYRQIVENMQQLIIQSEQIEKGYLVSGSDEEDVKTIGIDSKEKHLYAMDKSFATAANYVLKFPEFGILDETIVKHINNLWNNCEAIHRIFEHRNKLAVADSTEYFFKNITRIGAKDYVPTTEDVLLVRYRTTGMTEKTFEINAGRMKVVDVGGQRNERKKWIHCFEHVNAVIFVVSLTCYDEVPFEDVTDLNVSIYEKNNMIESLDVFEHTLRYPCFEATPFILFFNKFDLFQEKIKHTPITRAFPDFQSDTDDVQLSIDYIRQKFLDKASPTSTRPFFTHVTCATDQENVKRVFNDVQVCLVSSNLGGADLV</sequence>
<evidence type="ECO:0000256" key="5">
    <source>
        <dbReference type="PIRSR" id="PIRSR601019-1"/>
    </source>
</evidence>
<feature type="binding site" evidence="5">
    <location>
        <position position="439"/>
    </location>
    <ligand>
        <name>GTP</name>
        <dbReference type="ChEBI" id="CHEBI:37565"/>
    </ligand>
</feature>
<dbReference type="EMBL" id="ASPP01024359">
    <property type="protein sequence ID" value="ETO09104.1"/>
    <property type="molecule type" value="Genomic_DNA"/>
</dbReference>
<comment type="caution">
    <text evidence="8">The sequence shown here is derived from an EMBL/GenBank/DDBJ whole genome shotgun (WGS) entry which is preliminary data.</text>
</comment>
<dbReference type="InterPro" id="IPR011025">
    <property type="entry name" value="GproteinA_insert"/>
</dbReference>
<keyword evidence="4" id="KW-0807">Transducer</keyword>
<keyword evidence="7" id="KW-1133">Transmembrane helix</keyword>
<dbReference type="PANTHER" id="PTHR10218:SF302">
    <property type="entry name" value="GUANINE NUCLEOTIDE-BINDING PROTEIN ALPHA-5 SUBUNIT"/>
    <property type="match status" value="1"/>
</dbReference>
<dbReference type="AlphaFoldDB" id="X6M5B4"/>
<feature type="binding site" evidence="5">
    <location>
        <begin position="304"/>
        <end position="308"/>
    </location>
    <ligand>
        <name>GTP</name>
        <dbReference type="ChEBI" id="CHEBI:37565"/>
    </ligand>
</feature>
<dbReference type="Gene3D" id="3.40.50.300">
    <property type="entry name" value="P-loop containing nucleotide triphosphate hydrolases"/>
    <property type="match status" value="1"/>
</dbReference>
<evidence type="ECO:0000256" key="3">
    <source>
        <dbReference type="ARBA" id="ARBA00023134"/>
    </source>
</evidence>
<dbReference type="GO" id="GO:0005737">
    <property type="term" value="C:cytoplasm"/>
    <property type="evidence" value="ECO:0007669"/>
    <property type="project" value="TreeGrafter"/>
</dbReference>
<evidence type="ECO:0000313" key="8">
    <source>
        <dbReference type="EMBL" id="ETO09104.1"/>
    </source>
</evidence>
<feature type="binding site" evidence="6">
    <location>
        <position position="129"/>
    </location>
    <ligand>
        <name>Mg(2+)</name>
        <dbReference type="ChEBI" id="CHEBI:18420"/>
    </ligand>
</feature>
<keyword evidence="2 5" id="KW-0547">Nucleotide-binding</keyword>
<feature type="binding site" evidence="5">
    <location>
        <begin position="381"/>
        <end position="384"/>
    </location>
    <ligand>
        <name>GTP</name>
        <dbReference type="ChEBI" id="CHEBI:37565"/>
    </ligand>
</feature>
<feature type="binding site" evidence="5">
    <location>
        <begin position="254"/>
        <end position="255"/>
    </location>
    <ligand>
        <name>GTP</name>
        <dbReference type="ChEBI" id="CHEBI:37565"/>
    </ligand>
</feature>
<dbReference type="GO" id="GO:0007188">
    <property type="term" value="P:adenylate cyclase-modulating G protein-coupled receptor signaling pathway"/>
    <property type="evidence" value="ECO:0007669"/>
    <property type="project" value="TreeGrafter"/>
</dbReference>
<dbReference type="Proteomes" id="UP000023152">
    <property type="component" value="Unassembled WGS sequence"/>
</dbReference>
<dbReference type="GO" id="GO:0005834">
    <property type="term" value="C:heterotrimeric G-protein complex"/>
    <property type="evidence" value="ECO:0007669"/>
    <property type="project" value="TreeGrafter"/>
</dbReference>
<protein>
    <submittedName>
        <fullName evidence="8">Uncharacterized protein</fullName>
    </submittedName>
</protein>
<keyword evidence="1 6" id="KW-0479">Metal-binding</keyword>
<dbReference type="SUPFAM" id="SSF47895">
    <property type="entry name" value="Transducin (alpha subunit), insertion domain"/>
    <property type="match status" value="1"/>
</dbReference>
<dbReference type="InterPro" id="IPR027417">
    <property type="entry name" value="P-loop_NTPase"/>
</dbReference>
<dbReference type="GO" id="GO:0031683">
    <property type="term" value="F:G-protein beta/gamma-subunit complex binding"/>
    <property type="evidence" value="ECO:0007669"/>
    <property type="project" value="InterPro"/>
</dbReference>
<keyword evidence="7" id="KW-0812">Transmembrane</keyword>
<evidence type="ECO:0000313" key="9">
    <source>
        <dbReference type="Proteomes" id="UP000023152"/>
    </source>
</evidence>
<dbReference type="SUPFAM" id="SSF52540">
    <property type="entry name" value="P-loop containing nucleoside triphosphate hydrolases"/>
    <property type="match status" value="1"/>
</dbReference>
<dbReference type="GO" id="GO:0005525">
    <property type="term" value="F:GTP binding"/>
    <property type="evidence" value="ECO:0007669"/>
    <property type="project" value="UniProtKB-KW"/>
</dbReference>
<dbReference type="PRINTS" id="PR00318">
    <property type="entry name" value="GPROTEINA"/>
</dbReference>
<evidence type="ECO:0000256" key="2">
    <source>
        <dbReference type="ARBA" id="ARBA00022741"/>
    </source>
</evidence>
<evidence type="ECO:0000256" key="4">
    <source>
        <dbReference type="ARBA" id="ARBA00023224"/>
    </source>
</evidence>
<dbReference type="OMA" id="HEERFIC"/>
<dbReference type="GO" id="GO:0003924">
    <property type="term" value="F:GTPase activity"/>
    <property type="evidence" value="ECO:0007669"/>
    <property type="project" value="InterPro"/>
</dbReference>
<dbReference type="GO" id="GO:0001664">
    <property type="term" value="F:G protein-coupled receptor binding"/>
    <property type="evidence" value="ECO:0007669"/>
    <property type="project" value="TreeGrafter"/>
</dbReference>
<dbReference type="Gene3D" id="1.10.400.10">
    <property type="entry name" value="GI Alpha 1, domain 2-like"/>
    <property type="match status" value="1"/>
</dbReference>
<keyword evidence="3 5" id="KW-0342">GTP-binding</keyword>
<dbReference type="OrthoDB" id="5817230at2759"/>
<dbReference type="FunFam" id="3.40.50.300:FF:000692">
    <property type="entry name" value="Guanine nucleotide-binding protein subunit alpha"/>
    <property type="match status" value="1"/>
</dbReference>
<feature type="transmembrane region" description="Helical" evidence="7">
    <location>
        <begin position="12"/>
        <end position="33"/>
    </location>
</feature>
<organism evidence="8 9">
    <name type="scientific">Reticulomyxa filosa</name>
    <dbReference type="NCBI Taxonomy" id="46433"/>
    <lineage>
        <taxon>Eukaryota</taxon>
        <taxon>Sar</taxon>
        <taxon>Rhizaria</taxon>
        <taxon>Retaria</taxon>
        <taxon>Foraminifera</taxon>
        <taxon>Monothalamids</taxon>
        <taxon>Reticulomyxidae</taxon>
        <taxon>Reticulomyxa</taxon>
    </lineage>
</organism>
<dbReference type="PANTHER" id="PTHR10218">
    <property type="entry name" value="GTP-BINDING PROTEIN ALPHA SUBUNIT"/>
    <property type="match status" value="1"/>
</dbReference>
<dbReference type="PROSITE" id="PS51882">
    <property type="entry name" value="G_ALPHA"/>
    <property type="match status" value="1"/>
</dbReference>
<accession>X6M5B4</accession>
<keyword evidence="6" id="KW-0460">Magnesium</keyword>
<reference evidence="8 9" key="1">
    <citation type="journal article" date="2013" name="Curr. Biol.">
        <title>The Genome of the Foraminiferan Reticulomyxa filosa.</title>
        <authorList>
            <person name="Glockner G."/>
            <person name="Hulsmann N."/>
            <person name="Schleicher M."/>
            <person name="Noegel A.A."/>
            <person name="Eichinger L."/>
            <person name="Gallinger C."/>
            <person name="Pawlowski J."/>
            <person name="Sierra R."/>
            <person name="Euteneuer U."/>
            <person name="Pillet L."/>
            <person name="Moustafa A."/>
            <person name="Platzer M."/>
            <person name="Groth M."/>
            <person name="Szafranski K."/>
            <person name="Schliwa M."/>
        </authorList>
    </citation>
    <scope>NUCLEOTIDE SEQUENCE [LARGE SCALE GENOMIC DNA]</scope>
</reference>
<evidence type="ECO:0000256" key="6">
    <source>
        <dbReference type="PIRSR" id="PIRSR601019-2"/>
    </source>
</evidence>